<feature type="transmembrane region" description="Helical" evidence="1">
    <location>
        <begin position="118"/>
        <end position="139"/>
    </location>
</feature>
<proteinExistence type="predicted"/>
<keyword evidence="3" id="KW-1185">Reference proteome</keyword>
<dbReference type="EMBL" id="BSYO01000009">
    <property type="protein sequence ID" value="GMH09445.1"/>
    <property type="molecule type" value="Genomic_DNA"/>
</dbReference>
<dbReference type="Proteomes" id="UP001279734">
    <property type="component" value="Unassembled WGS sequence"/>
</dbReference>
<gene>
    <name evidence="2" type="ORF">Nepgr_011286</name>
</gene>
<evidence type="ECO:0000313" key="3">
    <source>
        <dbReference type="Proteomes" id="UP001279734"/>
    </source>
</evidence>
<keyword evidence="1" id="KW-0812">Transmembrane</keyword>
<evidence type="ECO:0000256" key="1">
    <source>
        <dbReference type="SAM" id="Phobius"/>
    </source>
</evidence>
<evidence type="ECO:0000313" key="2">
    <source>
        <dbReference type="EMBL" id="GMH09445.1"/>
    </source>
</evidence>
<keyword evidence="1" id="KW-0472">Membrane</keyword>
<feature type="transmembrane region" description="Helical" evidence="1">
    <location>
        <begin position="79"/>
        <end position="106"/>
    </location>
</feature>
<dbReference type="AlphaFoldDB" id="A0AAD3SEY0"/>
<protein>
    <submittedName>
        <fullName evidence="2">Uncharacterized protein</fullName>
    </submittedName>
</protein>
<keyword evidence="1" id="KW-1133">Transmembrane helix</keyword>
<reference evidence="2" key="1">
    <citation type="submission" date="2023-05" db="EMBL/GenBank/DDBJ databases">
        <title>Nepenthes gracilis genome sequencing.</title>
        <authorList>
            <person name="Fukushima K."/>
        </authorList>
    </citation>
    <scope>NUCLEOTIDE SEQUENCE</scope>
    <source>
        <strain evidence="2">SING2019-196</strain>
    </source>
</reference>
<accession>A0AAD3SEY0</accession>
<name>A0AAD3SEY0_NEPGR</name>
<comment type="caution">
    <text evidence="2">The sequence shown here is derived from an EMBL/GenBank/DDBJ whole genome shotgun (WGS) entry which is preliminary data.</text>
</comment>
<sequence length="144" mass="16033">MAMDPIFDSINAVANRLTNSTNFLRFLALIMQEELPTPELAQDDAVEKGLSQPLLLSFNGTLLTPPVKIWSINFNKLGIVAFAINIWLAIFLTCLGLTVLPVNILVGSYINNMFQERLILLVSEIMVCIGILLNFHIIITYTVP</sequence>
<organism evidence="2 3">
    <name type="scientific">Nepenthes gracilis</name>
    <name type="common">Slender pitcher plant</name>
    <dbReference type="NCBI Taxonomy" id="150966"/>
    <lineage>
        <taxon>Eukaryota</taxon>
        <taxon>Viridiplantae</taxon>
        <taxon>Streptophyta</taxon>
        <taxon>Embryophyta</taxon>
        <taxon>Tracheophyta</taxon>
        <taxon>Spermatophyta</taxon>
        <taxon>Magnoliopsida</taxon>
        <taxon>eudicotyledons</taxon>
        <taxon>Gunneridae</taxon>
        <taxon>Pentapetalae</taxon>
        <taxon>Caryophyllales</taxon>
        <taxon>Nepenthaceae</taxon>
        <taxon>Nepenthes</taxon>
    </lineage>
</organism>